<keyword evidence="3" id="KW-1185">Reference proteome</keyword>
<accession>A0A1U7VQZ0</accession>
<dbReference type="Proteomes" id="UP000189701">
    <property type="component" value="Unplaced"/>
</dbReference>
<dbReference type="PANTHER" id="PTHR15503">
    <property type="entry name" value="LDOC1 RELATED"/>
    <property type="match status" value="1"/>
</dbReference>
<sequence length="550" mass="60050">MPLLRSWATAPLPLLRLANRRWREHALPEETDKHQYHPLRESETVDAVVVEVVVEAELPGQHLAIHQSSGGPSLDLSVCTVLAQAVSATTRVATLQAGETPEAPPVQQVAPVQPVSPVQDFVVPAMPDDELRCFERFSRLSPPTFGGAQGEDAQGFLDKCRRMLRTAGILESSGEFSTLFLEKCVPRSQREELRRQFEYLRQGDMTVTQYEVRFLELARYAPWMVPTDRERIRRFVDGLIYPICILMTQERVLSHTFEDAVDIARDIETARLQVREEREAKRPRGSGSFSGTPSRGRVQQSIGRSFRPHQLVSSRVSWGIFRPWSSGVPAGPVFNECPPSTEFIICSLAQGSSVLSVSAGHSSAMGSLQSPAPTPAPTQSARGGVQVARGGPRGGGRTGGGQARFYALPDRRDAIASDDPSIDYVPVVRDFPDVFPADLAGMPPDRDINFGIDLVPGTKPISIPPYRFDLVKVKDFGVNDSVLMGQASLNKAVPQMRLGGRKSGPEGLGDFRRSGGVSTKAEVADANLDRRSGLGILGETAEAVGEPQKR</sequence>
<reference evidence="4" key="2">
    <citation type="submission" date="2025-08" db="UniProtKB">
        <authorList>
            <consortium name="RefSeq"/>
        </authorList>
    </citation>
    <scope>IDENTIFICATION</scope>
    <source>
        <tissue evidence="4">Leaf</tissue>
    </source>
</reference>
<evidence type="ECO:0000313" key="4">
    <source>
        <dbReference type="RefSeq" id="XP_009764295.1"/>
    </source>
</evidence>
<evidence type="ECO:0000313" key="3">
    <source>
        <dbReference type="Proteomes" id="UP000189701"/>
    </source>
</evidence>
<feature type="compositionally biased region" description="Gly residues" evidence="1">
    <location>
        <begin position="391"/>
        <end position="402"/>
    </location>
</feature>
<name>A0A1U7VQZ0_NICSY</name>
<feature type="region of interest" description="Disordered" evidence="1">
    <location>
        <begin position="363"/>
        <end position="402"/>
    </location>
</feature>
<dbReference type="InterPro" id="IPR005162">
    <property type="entry name" value="Retrotrans_gag_dom"/>
</dbReference>
<reference evidence="3" key="1">
    <citation type="journal article" date="2013" name="Genome Biol.">
        <title>Reference genomes and transcriptomes of Nicotiana sylvestris and Nicotiana tomentosiformis.</title>
        <authorList>
            <person name="Sierro N."/>
            <person name="Battey J.N."/>
            <person name="Ouadi S."/>
            <person name="Bovet L."/>
            <person name="Goepfert S."/>
            <person name="Bakaher N."/>
            <person name="Peitsch M.C."/>
            <person name="Ivanov N.V."/>
        </authorList>
    </citation>
    <scope>NUCLEOTIDE SEQUENCE [LARGE SCALE GENOMIC DNA]</scope>
</reference>
<feature type="compositionally biased region" description="Low complexity" evidence="1">
    <location>
        <begin position="377"/>
        <end position="390"/>
    </location>
</feature>
<dbReference type="PANTHER" id="PTHR15503:SF45">
    <property type="entry name" value="RNA-DIRECTED DNA POLYMERASE HOMOLOG"/>
    <property type="match status" value="1"/>
</dbReference>
<dbReference type="RefSeq" id="XP_009764295.1">
    <property type="nucleotide sequence ID" value="XM_009765993.1"/>
</dbReference>
<dbReference type="Pfam" id="PF03732">
    <property type="entry name" value="Retrotrans_gag"/>
    <property type="match status" value="1"/>
</dbReference>
<feature type="compositionally biased region" description="Polar residues" evidence="1">
    <location>
        <begin position="287"/>
        <end position="303"/>
    </location>
</feature>
<evidence type="ECO:0000259" key="2">
    <source>
        <dbReference type="Pfam" id="PF03732"/>
    </source>
</evidence>
<dbReference type="AlphaFoldDB" id="A0A1U7VQZ0"/>
<feature type="region of interest" description="Disordered" evidence="1">
    <location>
        <begin position="274"/>
        <end position="304"/>
    </location>
</feature>
<feature type="domain" description="Retrotransposon gag" evidence="2">
    <location>
        <begin position="175"/>
        <end position="239"/>
    </location>
</feature>
<gene>
    <name evidence="4" type="primary">LOC104216034</name>
</gene>
<feature type="region of interest" description="Disordered" evidence="1">
    <location>
        <begin position="497"/>
        <end position="524"/>
    </location>
</feature>
<proteinExistence type="predicted"/>
<protein>
    <submittedName>
        <fullName evidence="4">Uncharacterized protein LOC104216034</fullName>
    </submittedName>
</protein>
<organism evidence="3 4">
    <name type="scientific">Nicotiana sylvestris</name>
    <name type="common">Wood tobacco</name>
    <name type="synonym">South American tobacco</name>
    <dbReference type="NCBI Taxonomy" id="4096"/>
    <lineage>
        <taxon>Eukaryota</taxon>
        <taxon>Viridiplantae</taxon>
        <taxon>Streptophyta</taxon>
        <taxon>Embryophyta</taxon>
        <taxon>Tracheophyta</taxon>
        <taxon>Spermatophyta</taxon>
        <taxon>Magnoliopsida</taxon>
        <taxon>eudicotyledons</taxon>
        <taxon>Gunneridae</taxon>
        <taxon>Pentapetalae</taxon>
        <taxon>asterids</taxon>
        <taxon>lamiids</taxon>
        <taxon>Solanales</taxon>
        <taxon>Solanaceae</taxon>
        <taxon>Nicotianoideae</taxon>
        <taxon>Nicotianeae</taxon>
        <taxon>Nicotiana</taxon>
    </lineage>
</organism>
<evidence type="ECO:0000256" key="1">
    <source>
        <dbReference type="SAM" id="MobiDB-lite"/>
    </source>
</evidence>
<dbReference type="InterPro" id="IPR032567">
    <property type="entry name" value="RTL1-rel"/>
</dbReference>